<keyword evidence="1" id="KW-1133">Transmembrane helix</keyword>
<dbReference type="EMBL" id="OU912926">
    <property type="protein sequence ID" value="CAG9934067.1"/>
    <property type="molecule type" value="Genomic_DNA"/>
</dbReference>
<keyword evidence="1" id="KW-0812">Transmembrane</keyword>
<evidence type="ECO:0000256" key="1">
    <source>
        <dbReference type="SAM" id="Phobius"/>
    </source>
</evidence>
<evidence type="ECO:0000259" key="2">
    <source>
        <dbReference type="Pfam" id="PF05170"/>
    </source>
</evidence>
<dbReference type="PANTHER" id="PTHR30441">
    <property type="entry name" value="DUF748 DOMAIN-CONTAINING PROTEIN"/>
    <property type="match status" value="1"/>
</dbReference>
<evidence type="ECO:0000313" key="4">
    <source>
        <dbReference type="Proteomes" id="UP000839052"/>
    </source>
</evidence>
<dbReference type="Proteomes" id="UP000839052">
    <property type="component" value="Chromosome"/>
</dbReference>
<name>A0ABM8Z2D2_9PROT</name>
<feature type="transmembrane region" description="Helical" evidence="1">
    <location>
        <begin position="7"/>
        <end position="28"/>
    </location>
</feature>
<feature type="domain" description="AsmA" evidence="2">
    <location>
        <begin position="1"/>
        <end position="640"/>
    </location>
</feature>
<sequence>MKKLLKYSLWSAGGVVAIAIAGVAYIAATFNPNDYKTQIIKLVKDKQQRSLKLDGDIKLVFFPSIGADIGKISLSEFQSDETFIYIDSARVSLALLPLLSRQVVVDEVSVSGLKATLVKFKNGKTNIDDLLSKKETSEEKTPLEFDIASVRVGDSELTYLDESKGAQYTLKSFNLNTGRIANGVPGKIDFSAVIQSNKPKLDISAQMKVKFTFDLKKQLFQMEGLELQAKGTALDISNLTVLANGNISANFDTQEFSTKKLVVTATGLQGKNNFDAKLDAPALNLVQNNFTGDKLTLNAKLDNAFGNIVASLALFDLTGNPQSFKSSALTLELDMKQPEQAFKIKLGSPVTGNIEQQQLNLSNLTLAVNARGDKLPNKSVSSEMKGSVQIDGGRQSIQTNLAGGLLQSQVKAKVAVNGFQDPAIRFDIDVDQFDADLYLPKEAAGVANKPTPVEQSFDLAALKKLNLEGGLRIGALKIANVKLSQVRLDIKAQNGLITISPLSTNLYQGSMNGSLKVNAQTTPHIAINQNLSGINITPLLKDAVNFDTLEGKGSVALNLTAQGNTISALKKTLNGSMSLNLTDGAIKGINIAKTLRDAQSMLNMKGATAQTQSVNKAEKTDFSELKASFKISNGVAHNDDLLLKSPLLRLSGNGDINIGNDTINYLTNATLAKTLKGQGGKDIVGGITVPVRLSGPFNNLKYTLDFGAMASNVVKQKIEAKKEEIKTKLQDQLQDKLKGLFK</sequence>
<organism evidence="3 4">
    <name type="scientific">Candidatus Nitrotoga arctica</name>
    <dbReference type="NCBI Taxonomy" id="453162"/>
    <lineage>
        <taxon>Bacteria</taxon>
        <taxon>Pseudomonadati</taxon>
        <taxon>Pseudomonadota</taxon>
        <taxon>Betaproteobacteria</taxon>
        <taxon>Nitrosomonadales</taxon>
        <taxon>Gallionellaceae</taxon>
        <taxon>Candidatus Nitrotoga</taxon>
    </lineage>
</organism>
<protein>
    <submittedName>
        <fullName evidence="3">Cell envelope biogenesis protein AsmA</fullName>
    </submittedName>
</protein>
<evidence type="ECO:0000313" key="3">
    <source>
        <dbReference type="EMBL" id="CAG9934067.1"/>
    </source>
</evidence>
<gene>
    <name evidence="3" type="ORF">NTG6680_2818</name>
</gene>
<accession>A0ABM8Z2D2</accession>
<keyword evidence="4" id="KW-1185">Reference proteome</keyword>
<dbReference type="RefSeq" id="WP_239797752.1">
    <property type="nucleotide sequence ID" value="NZ_OU912926.1"/>
</dbReference>
<dbReference type="PANTHER" id="PTHR30441:SF4">
    <property type="entry name" value="PROTEIN ASMA"/>
    <property type="match status" value="1"/>
</dbReference>
<dbReference type="InterPro" id="IPR052894">
    <property type="entry name" value="AsmA-related"/>
</dbReference>
<keyword evidence="1" id="KW-0472">Membrane</keyword>
<dbReference type="Pfam" id="PF05170">
    <property type="entry name" value="AsmA"/>
    <property type="match status" value="1"/>
</dbReference>
<proteinExistence type="predicted"/>
<dbReference type="InterPro" id="IPR007844">
    <property type="entry name" value="AsmA"/>
</dbReference>
<reference evidence="3 4" key="1">
    <citation type="submission" date="2021-10" db="EMBL/GenBank/DDBJ databases">
        <authorList>
            <person name="Koch H."/>
        </authorList>
    </citation>
    <scope>NUCLEOTIDE SEQUENCE [LARGE SCALE GENOMIC DNA]</scope>
    <source>
        <strain evidence="3">6680</strain>
    </source>
</reference>